<evidence type="ECO:0000256" key="1">
    <source>
        <dbReference type="ARBA" id="ARBA00009437"/>
    </source>
</evidence>
<gene>
    <name evidence="6" type="ORF">H4W80_010369</name>
</gene>
<dbReference type="SUPFAM" id="SSF53850">
    <property type="entry name" value="Periplasmic binding protein-like II"/>
    <property type="match status" value="1"/>
</dbReference>
<dbReference type="Gene3D" id="3.40.190.10">
    <property type="entry name" value="Periplasmic binding protein-like II"/>
    <property type="match status" value="2"/>
</dbReference>
<keyword evidence="3 6" id="KW-0238">DNA-binding</keyword>
<keyword evidence="7" id="KW-1185">Reference proteome</keyword>
<evidence type="ECO:0000313" key="7">
    <source>
        <dbReference type="Proteomes" id="UP000633509"/>
    </source>
</evidence>
<dbReference type="Proteomes" id="UP000633509">
    <property type="component" value="Unassembled WGS sequence"/>
</dbReference>
<evidence type="ECO:0000259" key="5">
    <source>
        <dbReference type="Pfam" id="PF03466"/>
    </source>
</evidence>
<evidence type="ECO:0000256" key="4">
    <source>
        <dbReference type="ARBA" id="ARBA00023163"/>
    </source>
</evidence>
<protein>
    <submittedName>
        <fullName evidence="6">DNA-binding transcriptional LysR family regulator</fullName>
    </submittedName>
</protein>
<name>A0ABR9MGR5_9ACTN</name>
<dbReference type="CDD" id="cd08414">
    <property type="entry name" value="PBP2_LTTR_aromatics_like"/>
    <property type="match status" value="1"/>
</dbReference>
<sequence length="206" mass="21911">MGTVGPHSLAFGDIIGLFEARNPGVRLQHREIQPPSPLDLIRSGEVDVAVLWLPMGEPGLTAGPVVSTSPVLLMVSATHPYAGRDSICLEDLGDCAVVQGQRIPQDMEETFNPYRTPAGRPVRRGPKVSTWQEALTAVASGRAVAGVTVDVADFYPWPSLAFVPIRDAPPCQWALVWRTAADNPLIHAFARAATDIAAATGDPSVS</sequence>
<comment type="similarity">
    <text evidence="1">Belongs to the LysR transcriptional regulatory family.</text>
</comment>
<keyword evidence="2" id="KW-0805">Transcription regulation</keyword>
<comment type="caution">
    <text evidence="6">The sequence shown here is derived from an EMBL/GenBank/DDBJ whole genome shotgun (WGS) entry which is preliminary data.</text>
</comment>
<organism evidence="6 7">
    <name type="scientific">Nonomuraea angiospora</name>
    <dbReference type="NCBI Taxonomy" id="46172"/>
    <lineage>
        <taxon>Bacteria</taxon>
        <taxon>Bacillati</taxon>
        <taxon>Actinomycetota</taxon>
        <taxon>Actinomycetes</taxon>
        <taxon>Streptosporangiales</taxon>
        <taxon>Streptosporangiaceae</taxon>
        <taxon>Nonomuraea</taxon>
    </lineage>
</organism>
<proteinExistence type="inferred from homology"/>
<dbReference type="Pfam" id="PF03466">
    <property type="entry name" value="LysR_substrate"/>
    <property type="match status" value="1"/>
</dbReference>
<dbReference type="PANTHER" id="PTHR30346">
    <property type="entry name" value="TRANSCRIPTIONAL DUAL REGULATOR HCAR-RELATED"/>
    <property type="match status" value="1"/>
</dbReference>
<feature type="domain" description="LysR substrate-binding" evidence="5">
    <location>
        <begin position="13"/>
        <end position="194"/>
    </location>
</feature>
<evidence type="ECO:0000313" key="6">
    <source>
        <dbReference type="EMBL" id="MBE1592111.1"/>
    </source>
</evidence>
<dbReference type="GO" id="GO:0003677">
    <property type="term" value="F:DNA binding"/>
    <property type="evidence" value="ECO:0007669"/>
    <property type="project" value="UniProtKB-KW"/>
</dbReference>
<keyword evidence="4" id="KW-0804">Transcription</keyword>
<evidence type="ECO:0000256" key="3">
    <source>
        <dbReference type="ARBA" id="ARBA00023125"/>
    </source>
</evidence>
<reference evidence="6 7" key="1">
    <citation type="submission" date="2020-10" db="EMBL/GenBank/DDBJ databases">
        <title>Sequencing the genomes of 1000 actinobacteria strains.</title>
        <authorList>
            <person name="Klenk H.-P."/>
        </authorList>
    </citation>
    <scope>NUCLEOTIDE SEQUENCE [LARGE SCALE GENOMIC DNA]</scope>
    <source>
        <strain evidence="6 7">DSM 43173</strain>
    </source>
</reference>
<evidence type="ECO:0000256" key="2">
    <source>
        <dbReference type="ARBA" id="ARBA00023015"/>
    </source>
</evidence>
<dbReference type="EMBL" id="JADBEK010000001">
    <property type="protein sequence ID" value="MBE1592111.1"/>
    <property type="molecule type" value="Genomic_DNA"/>
</dbReference>
<accession>A0ABR9MGR5</accession>
<dbReference type="PANTHER" id="PTHR30346:SF0">
    <property type="entry name" value="HCA OPERON TRANSCRIPTIONAL ACTIVATOR HCAR"/>
    <property type="match status" value="1"/>
</dbReference>
<dbReference type="InterPro" id="IPR005119">
    <property type="entry name" value="LysR_subst-bd"/>
</dbReference>